<proteinExistence type="predicted"/>
<evidence type="ECO:0000313" key="2">
    <source>
        <dbReference type="Proteomes" id="UP000014923"/>
    </source>
</evidence>
<sequence>MEETHINYDIIVLKKINKMLLVMHIISDIILLKENDFLIRRG</sequence>
<gene>
    <name evidence="1" type="ORF">TCEL_00857</name>
</gene>
<evidence type="ECO:0000313" key="1">
    <source>
        <dbReference type="EMBL" id="CDF59391.1"/>
    </source>
</evidence>
<dbReference type="AlphaFoldDB" id="R7RUY1"/>
<dbReference type="EMBL" id="CAVN010000099">
    <property type="protein sequence ID" value="CDF59391.1"/>
    <property type="molecule type" value="Genomic_DNA"/>
</dbReference>
<organism evidence="1 2">
    <name type="scientific">Thermobrachium celere DSM 8682</name>
    <dbReference type="NCBI Taxonomy" id="941824"/>
    <lineage>
        <taxon>Bacteria</taxon>
        <taxon>Bacillati</taxon>
        <taxon>Bacillota</taxon>
        <taxon>Clostridia</taxon>
        <taxon>Eubacteriales</taxon>
        <taxon>Clostridiaceae</taxon>
        <taxon>Thermobrachium</taxon>
    </lineage>
</organism>
<reference evidence="1" key="1">
    <citation type="submission" date="2013-03" db="EMBL/GenBank/DDBJ databases">
        <title>Draft genome sequence of the hydrogen-ethanol-producing anaerobic alkalithermophilic Caloramator celere.</title>
        <authorList>
            <person name="Ciranna A."/>
            <person name="Larjo A."/>
            <person name="Kivisto A."/>
            <person name="Santala V."/>
            <person name="Roos C."/>
            <person name="Karp M."/>
        </authorList>
    </citation>
    <scope>NUCLEOTIDE SEQUENCE [LARGE SCALE GENOMIC DNA]</scope>
    <source>
        <strain evidence="1">DSM 8682</strain>
    </source>
</reference>
<accession>R7RUY1</accession>
<name>R7RUY1_9CLOT</name>
<keyword evidence="2" id="KW-1185">Reference proteome</keyword>
<dbReference type="Proteomes" id="UP000014923">
    <property type="component" value="Unassembled WGS sequence"/>
</dbReference>
<protein>
    <submittedName>
        <fullName evidence="1">Uncharacterized protein</fullName>
    </submittedName>
</protein>
<comment type="caution">
    <text evidence="1">The sequence shown here is derived from an EMBL/GenBank/DDBJ whole genome shotgun (WGS) entry which is preliminary data.</text>
</comment>
<dbReference type="HOGENOM" id="CLU_3259076_0_0_9"/>